<keyword evidence="3" id="KW-0245">EGF-like domain</keyword>
<feature type="chain" id="PRO_5042877263" description="Receptor-like serine/threonine-protein kinase" evidence="20">
    <location>
        <begin position="21"/>
        <end position="837"/>
    </location>
</feature>
<evidence type="ECO:0000256" key="12">
    <source>
        <dbReference type="ARBA" id="ARBA00023157"/>
    </source>
</evidence>
<evidence type="ECO:0000256" key="2">
    <source>
        <dbReference type="ARBA" id="ARBA00022527"/>
    </source>
</evidence>
<evidence type="ECO:0000256" key="1">
    <source>
        <dbReference type="ARBA" id="ARBA00004479"/>
    </source>
</evidence>
<dbReference type="Gene3D" id="2.90.10.10">
    <property type="entry name" value="Bulb-type lectin domain"/>
    <property type="match status" value="1"/>
</dbReference>
<evidence type="ECO:0000256" key="15">
    <source>
        <dbReference type="ARBA" id="ARBA00047899"/>
    </source>
</evidence>
<dbReference type="CDD" id="cd01098">
    <property type="entry name" value="PAN_AP_plant"/>
    <property type="match status" value="1"/>
</dbReference>
<evidence type="ECO:0000259" key="21">
    <source>
        <dbReference type="PROSITE" id="PS50011"/>
    </source>
</evidence>
<dbReference type="Gene3D" id="1.10.510.10">
    <property type="entry name" value="Transferase(Phosphotransferase) domain 1"/>
    <property type="match status" value="1"/>
</dbReference>
<evidence type="ECO:0000256" key="20">
    <source>
        <dbReference type="SAM" id="SignalP"/>
    </source>
</evidence>
<dbReference type="CDD" id="cd14066">
    <property type="entry name" value="STKc_IRAK"/>
    <property type="match status" value="1"/>
</dbReference>
<organism evidence="24 25">
    <name type="scientific">Paspalum notatum var. saurae</name>
    <dbReference type="NCBI Taxonomy" id="547442"/>
    <lineage>
        <taxon>Eukaryota</taxon>
        <taxon>Viridiplantae</taxon>
        <taxon>Streptophyta</taxon>
        <taxon>Embryophyta</taxon>
        <taxon>Tracheophyta</taxon>
        <taxon>Spermatophyta</taxon>
        <taxon>Magnoliopsida</taxon>
        <taxon>Liliopsida</taxon>
        <taxon>Poales</taxon>
        <taxon>Poaceae</taxon>
        <taxon>PACMAD clade</taxon>
        <taxon>Panicoideae</taxon>
        <taxon>Andropogonodae</taxon>
        <taxon>Paspaleae</taxon>
        <taxon>Paspalinae</taxon>
        <taxon>Paspalum</taxon>
    </lineage>
</organism>
<evidence type="ECO:0000259" key="22">
    <source>
        <dbReference type="PROSITE" id="PS50927"/>
    </source>
</evidence>
<keyword evidence="11 19" id="KW-0472">Membrane</keyword>
<dbReference type="InterPro" id="IPR017441">
    <property type="entry name" value="Protein_kinase_ATP_BS"/>
</dbReference>
<dbReference type="GO" id="GO:0051707">
    <property type="term" value="P:response to other organism"/>
    <property type="evidence" value="ECO:0007669"/>
    <property type="project" value="UniProtKB-ARBA"/>
</dbReference>
<keyword evidence="10 19" id="KW-1133">Transmembrane helix</keyword>
<dbReference type="GO" id="GO:0016020">
    <property type="term" value="C:membrane"/>
    <property type="evidence" value="ECO:0007669"/>
    <property type="project" value="UniProtKB-SubCell"/>
</dbReference>
<dbReference type="PANTHER" id="PTHR47974">
    <property type="entry name" value="OS07G0415500 PROTEIN"/>
    <property type="match status" value="1"/>
</dbReference>
<dbReference type="GO" id="GO:0048544">
    <property type="term" value="P:recognition of pollen"/>
    <property type="evidence" value="ECO:0007669"/>
    <property type="project" value="InterPro"/>
</dbReference>
<keyword evidence="13" id="KW-0675">Receptor</keyword>
<keyword evidence="8 17" id="KW-0418">Kinase</keyword>
<feature type="binding site" evidence="18">
    <location>
        <position position="568"/>
    </location>
    <ligand>
        <name>ATP</name>
        <dbReference type="ChEBI" id="CHEBI:30616"/>
    </ligand>
</feature>
<dbReference type="InterPro" id="IPR003609">
    <property type="entry name" value="Pan_app"/>
</dbReference>
<comment type="similarity">
    <text evidence="17">Belongs to the protein kinase superfamily. Ser/Thr protein kinase family.</text>
</comment>
<dbReference type="InterPro" id="IPR024171">
    <property type="entry name" value="SRK-like_kinase"/>
</dbReference>
<evidence type="ECO:0000256" key="9">
    <source>
        <dbReference type="ARBA" id="ARBA00022840"/>
    </source>
</evidence>
<dbReference type="EMBL" id="CP144750">
    <property type="protein sequence ID" value="WVZ79644.1"/>
    <property type="molecule type" value="Genomic_DNA"/>
</dbReference>
<feature type="domain" description="Bulb-type lectin" evidence="22">
    <location>
        <begin position="39"/>
        <end position="169"/>
    </location>
</feature>
<keyword evidence="9 17" id="KW-0067">ATP-binding</keyword>
<evidence type="ECO:0000256" key="3">
    <source>
        <dbReference type="ARBA" id="ARBA00022536"/>
    </source>
</evidence>
<dbReference type="InterPro" id="IPR011009">
    <property type="entry name" value="Kinase-like_dom_sf"/>
</dbReference>
<evidence type="ECO:0000259" key="23">
    <source>
        <dbReference type="PROSITE" id="PS50948"/>
    </source>
</evidence>
<dbReference type="Pfam" id="PF00069">
    <property type="entry name" value="Pkinase"/>
    <property type="match status" value="1"/>
</dbReference>
<keyword evidence="12" id="KW-1015">Disulfide bond</keyword>
<keyword evidence="6 20" id="KW-0732">Signal</keyword>
<evidence type="ECO:0000313" key="25">
    <source>
        <dbReference type="Proteomes" id="UP001341281"/>
    </source>
</evidence>
<dbReference type="FunFam" id="1.10.510.10:FF:000302">
    <property type="entry name" value="Serine/threonine-protein kinase"/>
    <property type="match status" value="1"/>
</dbReference>
<dbReference type="GO" id="GO:0004674">
    <property type="term" value="F:protein serine/threonine kinase activity"/>
    <property type="evidence" value="ECO:0007669"/>
    <property type="project" value="UniProtKB-KW"/>
</dbReference>
<evidence type="ECO:0000256" key="17">
    <source>
        <dbReference type="PIRNR" id="PIRNR000641"/>
    </source>
</evidence>
<dbReference type="FunFam" id="3.30.200.20:FF:000059">
    <property type="entry name" value="S-receptor-like serine/threonine-protein kinase"/>
    <property type="match status" value="1"/>
</dbReference>
<dbReference type="Pfam" id="PF00954">
    <property type="entry name" value="S_locus_glycop"/>
    <property type="match status" value="1"/>
</dbReference>
<evidence type="ECO:0000256" key="13">
    <source>
        <dbReference type="ARBA" id="ARBA00023170"/>
    </source>
</evidence>
<evidence type="ECO:0000256" key="8">
    <source>
        <dbReference type="ARBA" id="ARBA00022777"/>
    </source>
</evidence>
<sequence>MPHLLLANIHLLTHLIMAEASTMNKSSACLLLTTLIHLLSSASAYDFLSAGSSLSVEHSSDVLHSPNGTFTCGFHNISLNASTFSIWFSGSSERTVVWSANPLHPVYTWGSKVKLDADGSMVLKDYNGQIVWTNNVSASDAGHVQAQLLGTGNLIVKGRGGAILWQSFDSPTDTLLPTQSITAPTKLVSTHRLLVPGHYSFHFDDQYLLSLFDDEKDISFIYWPNPSRTIWEKLRVPFNSTTSGAVDTWGHFLGSDNATFTAADWGPGILRRLTLDYDGNLRLYSLNKEDRKWSVTWMAFPQLCKVRGLCGENGICVYTPVPACACAPGFEVIDPSDRSKGCRPKSNVTCDVQEVKFTRLPHTDFFGSDMSAHHFVSLDSCKNICLHDCNCKGFAYWEGTGDCYPKSVLLSGVTLHNLGSTGTMYIKIPKGIEVLEASIPQSQPFGPKYAPDCSATNKYFIAGFLDMLNRDQSGQKYLYFYGFLSAIFLAELMFVLLGWFILRRERRELRGVWPAESGYEMITNHFRRYTYRELVSATRKFKDELGRGASGIVYKGVLEDNRAVAVKKLAEINQSEEEFQHELNVISRIYHMNLVRVWGFCSDGPHRILVSEYFENGSLDKILFGRQSPEILLGWKQRFNIALGVARGLAYLHHECSEWVIHCDVKPENILLDENLVPKIADFGLAKLLNRGGSNINVSKIQGTRGYLAPEWVSSLPITAKVDVYSFGVVLLELLKGARFLDMANNEDEEAEMVLGRISRMVREKLMLDDHEQSWITGFIDARLNGQFNDLQARTMMRLAVSCLEEDRDRRPTMENAAQILLLADDVGNANVMLRAS</sequence>
<comment type="catalytic activity">
    <reaction evidence="16 17">
        <text>L-seryl-[protein] + ATP = O-phospho-L-seryl-[protein] + ADP + H(+)</text>
        <dbReference type="Rhea" id="RHEA:17989"/>
        <dbReference type="Rhea" id="RHEA-COMP:9863"/>
        <dbReference type="Rhea" id="RHEA-COMP:11604"/>
        <dbReference type="ChEBI" id="CHEBI:15378"/>
        <dbReference type="ChEBI" id="CHEBI:29999"/>
        <dbReference type="ChEBI" id="CHEBI:30616"/>
        <dbReference type="ChEBI" id="CHEBI:83421"/>
        <dbReference type="ChEBI" id="CHEBI:456216"/>
        <dbReference type="EC" id="2.7.11.1"/>
    </reaction>
</comment>
<dbReference type="InterPro" id="IPR008271">
    <property type="entry name" value="Ser/Thr_kinase_AS"/>
</dbReference>
<proteinExistence type="inferred from homology"/>
<dbReference type="PANTHER" id="PTHR47974:SF33">
    <property type="entry name" value="PROTEIN KINASE DOMAIN-CONTAINING PROTEIN"/>
    <property type="match status" value="1"/>
</dbReference>
<dbReference type="Proteomes" id="UP001341281">
    <property type="component" value="Chromosome 06"/>
</dbReference>
<evidence type="ECO:0000313" key="24">
    <source>
        <dbReference type="EMBL" id="WVZ79644.1"/>
    </source>
</evidence>
<dbReference type="SMART" id="SM00108">
    <property type="entry name" value="B_lectin"/>
    <property type="match status" value="1"/>
</dbReference>
<dbReference type="SUPFAM" id="SSF56112">
    <property type="entry name" value="Protein kinase-like (PK-like)"/>
    <property type="match status" value="1"/>
</dbReference>
<evidence type="ECO:0000256" key="7">
    <source>
        <dbReference type="ARBA" id="ARBA00022741"/>
    </source>
</evidence>
<reference evidence="24 25" key="1">
    <citation type="submission" date="2024-02" db="EMBL/GenBank/DDBJ databases">
        <title>High-quality chromosome-scale genome assembly of Pensacola bahiagrass (Paspalum notatum Flugge var. saurae).</title>
        <authorList>
            <person name="Vega J.M."/>
            <person name="Podio M."/>
            <person name="Orjuela J."/>
            <person name="Siena L.A."/>
            <person name="Pessino S.C."/>
            <person name="Combes M.C."/>
            <person name="Mariac C."/>
            <person name="Albertini E."/>
            <person name="Pupilli F."/>
            <person name="Ortiz J.P.A."/>
            <person name="Leblanc O."/>
        </authorList>
    </citation>
    <scope>NUCLEOTIDE SEQUENCE [LARGE SCALE GENOMIC DNA]</scope>
    <source>
        <strain evidence="24">R1</strain>
        <tissue evidence="24">Leaf</tissue>
    </source>
</reference>
<evidence type="ECO:0000256" key="19">
    <source>
        <dbReference type="SAM" id="Phobius"/>
    </source>
</evidence>
<dbReference type="Pfam" id="PF08276">
    <property type="entry name" value="PAN_2"/>
    <property type="match status" value="1"/>
</dbReference>
<dbReference type="PROSITE" id="PS00107">
    <property type="entry name" value="PROTEIN_KINASE_ATP"/>
    <property type="match status" value="1"/>
</dbReference>
<dbReference type="PIRSF" id="PIRSF000641">
    <property type="entry name" value="SRK"/>
    <property type="match status" value="1"/>
</dbReference>
<dbReference type="InterPro" id="IPR036426">
    <property type="entry name" value="Bulb-type_lectin_dom_sf"/>
</dbReference>
<feature type="transmembrane region" description="Helical" evidence="19">
    <location>
        <begin position="478"/>
        <end position="502"/>
    </location>
</feature>
<name>A0AAQ3TW19_PASNO</name>
<dbReference type="CDD" id="cd00053">
    <property type="entry name" value="EGF"/>
    <property type="match status" value="1"/>
</dbReference>
<dbReference type="CDD" id="cd00028">
    <property type="entry name" value="B_lectin"/>
    <property type="match status" value="1"/>
</dbReference>
<protein>
    <recommendedName>
        <fullName evidence="17">Receptor-like serine/threonine-protein kinase</fullName>
        <ecNumber evidence="17">2.7.11.1</ecNumber>
    </recommendedName>
</protein>
<evidence type="ECO:0000256" key="18">
    <source>
        <dbReference type="PROSITE-ProRule" id="PRU10141"/>
    </source>
</evidence>
<evidence type="ECO:0000256" key="14">
    <source>
        <dbReference type="ARBA" id="ARBA00023180"/>
    </source>
</evidence>
<feature type="domain" description="Protein kinase" evidence="21">
    <location>
        <begin position="539"/>
        <end position="823"/>
    </location>
</feature>
<dbReference type="SMART" id="SM00473">
    <property type="entry name" value="PAN_AP"/>
    <property type="match status" value="1"/>
</dbReference>
<dbReference type="FunFam" id="2.90.10.10:FF:000006">
    <property type="entry name" value="Serine/threonine-protein kinase"/>
    <property type="match status" value="1"/>
</dbReference>
<evidence type="ECO:0000256" key="4">
    <source>
        <dbReference type="ARBA" id="ARBA00022679"/>
    </source>
</evidence>
<keyword evidence="7 17" id="KW-0547">Nucleotide-binding</keyword>
<accession>A0AAQ3TW19</accession>
<dbReference type="AlphaFoldDB" id="A0AAQ3TW19"/>
<keyword evidence="2 17" id="KW-0723">Serine/threonine-protein kinase</keyword>
<gene>
    <name evidence="24" type="ORF">U9M48_027200</name>
</gene>
<dbReference type="InterPro" id="IPR001480">
    <property type="entry name" value="Bulb-type_lectin_dom"/>
</dbReference>
<feature type="signal peptide" evidence="20">
    <location>
        <begin position="1"/>
        <end position="20"/>
    </location>
</feature>
<evidence type="ECO:0000256" key="5">
    <source>
        <dbReference type="ARBA" id="ARBA00022692"/>
    </source>
</evidence>
<dbReference type="GO" id="GO:0005524">
    <property type="term" value="F:ATP binding"/>
    <property type="evidence" value="ECO:0007669"/>
    <property type="project" value="UniProtKB-UniRule"/>
</dbReference>
<dbReference type="PROSITE" id="PS50927">
    <property type="entry name" value="BULB_LECTIN"/>
    <property type="match status" value="1"/>
</dbReference>
<comment type="subcellular location">
    <subcellularLocation>
        <location evidence="1">Membrane</location>
        <topology evidence="1">Single-pass type I membrane protein</topology>
    </subcellularLocation>
</comment>
<dbReference type="PROSITE" id="PS50948">
    <property type="entry name" value="PAN"/>
    <property type="match status" value="1"/>
</dbReference>
<dbReference type="SUPFAM" id="SSF51110">
    <property type="entry name" value="alpha-D-mannose-specific plant lectins"/>
    <property type="match status" value="1"/>
</dbReference>
<comment type="catalytic activity">
    <reaction evidence="15 17">
        <text>L-threonyl-[protein] + ATP = O-phospho-L-threonyl-[protein] + ADP + H(+)</text>
        <dbReference type="Rhea" id="RHEA:46608"/>
        <dbReference type="Rhea" id="RHEA-COMP:11060"/>
        <dbReference type="Rhea" id="RHEA-COMP:11605"/>
        <dbReference type="ChEBI" id="CHEBI:15378"/>
        <dbReference type="ChEBI" id="CHEBI:30013"/>
        <dbReference type="ChEBI" id="CHEBI:30616"/>
        <dbReference type="ChEBI" id="CHEBI:61977"/>
        <dbReference type="ChEBI" id="CHEBI:456216"/>
        <dbReference type="EC" id="2.7.11.1"/>
    </reaction>
</comment>
<dbReference type="EC" id="2.7.11.1" evidence="17"/>
<dbReference type="InterPro" id="IPR000719">
    <property type="entry name" value="Prot_kinase_dom"/>
</dbReference>
<evidence type="ECO:0000256" key="6">
    <source>
        <dbReference type="ARBA" id="ARBA00022729"/>
    </source>
</evidence>
<dbReference type="InterPro" id="IPR000858">
    <property type="entry name" value="S_locus_glycoprot_dom"/>
</dbReference>
<keyword evidence="25" id="KW-1185">Reference proteome</keyword>
<dbReference type="Gene3D" id="3.30.200.20">
    <property type="entry name" value="Phosphorylase Kinase, domain 1"/>
    <property type="match status" value="1"/>
</dbReference>
<feature type="domain" description="Apple" evidence="23">
    <location>
        <begin position="350"/>
        <end position="430"/>
    </location>
</feature>
<evidence type="ECO:0000256" key="11">
    <source>
        <dbReference type="ARBA" id="ARBA00023136"/>
    </source>
</evidence>
<dbReference type="Pfam" id="PF01453">
    <property type="entry name" value="B_lectin"/>
    <property type="match status" value="1"/>
</dbReference>
<dbReference type="SMART" id="SM00220">
    <property type="entry name" value="S_TKc"/>
    <property type="match status" value="1"/>
</dbReference>
<keyword evidence="5 19" id="KW-0812">Transmembrane</keyword>
<keyword evidence="4 17" id="KW-0808">Transferase</keyword>
<dbReference type="PROSITE" id="PS50011">
    <property type="entry name" value="PROTEIN_KINASE_DOM"/>
    <property type="match status" value="1"/>
</dbReference>
<evidence type="ECO:0000256" key="16">
    <source>
        <dbReference type="ARBA" id="ARBA00048679"/>
    </source>
</evidence>
<dbReference type="PROSITE" id="PS00108">
    <property type="entry name" value="PROTEIN_KINASE_ST"/>
    <property type="match status" value="1"/>
</dbReference>
<evidence type="ECO:0000256" key="10">
    <source>
        <dbReference type="ARBA" id="ARBA00022989"/>
    </source>
</evidence>
<keyword evidence="14" id="KW-0325">Glycoprotein</keyword>